<evidence type="ECO:0000313" key="1">
    <source>
        <dbReference type="EMBL" id="KTD54687.1"/>
    </source>
</evidence>
<dbReference type="Proteomes" id="UP000054703">
    <property type="component" value="Unassembled WGS sequence"/>
</dbReference>
<organism evidence="1 2">
    <name type="scientific">Legionella santicrucis</name>
    <dbReference type="NCBI Taxonomy" id="45074"/>
    <lineage>
        <taxon>Bacteria</taxon>
        <taxon>Pseudomonadati</taxon>
        <taxon>Pseudomonadota</taxon>
        <taxon>Gammaproteobacteria</taxon>
        <taxon>Legionellales</taxon>
        <taxon>Legionellaceae</taxon>
        <taxon>Legionella</taxon>
    </lineage>
</organism>
<protein>
    <submittedName>
        <fullName evidence="1">Uncharacterized protein</fullName>
    </submittedName>
</protein>
<dbReference type="EMBL" id="LNYU01000088">
    <property type="protein sequence ID" value="KTD54687.1"/>
    <property type="molecule type" value="Genomic_DNA"/>
</dbReference>
<evidence type="ECO:0000313" key="2">
    <source>
        <dbReference type="Proteomes" id="UP000054703"/>
    </source>
</evidence>
<dbReference type="STRING" id="45074.Lsan_3467"/>
<accession>A0A0W0YD96</accession>
<dbReference type="AlphaFoldDB" id="A0A0W0YD96"/>
<name>A0A0W0YD96_9GAMM</name>
<comment type="caution">
    <text evidence="1">The sequence shown here is derived from an EMBL/GenBank/DDBJ whole genome shotgun (WGS) entry which is preliminary data.</text>
</comment>
<reference evidence="1 2" key="1">
    <citation type="submission" date="2015-11" db="EMBL/GenBank/DDBJ databases">
        <title>Genomic analysis of 38 Legionella species identifies large and diverse effector repertoires.</title>
        <authorList>
            <person name="Burstein D."/>
            <person name="Amaro F."/>
            <person name="Zusman T."/>
            <person name="Lifshitz Z."/>
            <person name="Cohen O."/>
            <person name="Gilbert J.A."/>
            <person name="Pupko T."/>
            <person name="Shuman H.A."/>
            <person name="Segal G."/>
        </authorList>
    </citation>
    <scope>NUCLEOTIDE SEQUENCE [LARGE SCALE GENOMIC DNA]</scope>
    <source>
        <strain evidence="1 2">SC-63-C7</strain>
    </source>
</reference>
<sequence>MELLRSLKVNLNSTQNKFIYAGLGAIKKFFDPQIIEEVIKAPSSIQFDFIWSYPTMLG</sequence>
<dbReference type="PATRIC" id="fig|45074.5.peg.3728"/>
<gene>
    <name evidence="1" type="ORF">Lsan_3467</name>
</gene>
<keyword evidence="2" id="KW-1185">Reference proteome</keyword>
<proteinExistence type="predicted"/>